<evidence type="ECO:0000259" key="1">
    <source>
        <dbReference type="Pfam" id="PF08765"/>
    </source>
</evidence>
<evidence type="ECO:0000313" key="4">
    <source>
        <dbReference type="Proteomes" id="UP000214600"/>
    </source>
</evidence>
<proteinExistence type="predicted"/>
<feature type="domain" description="Mor transcription activator" evidence="1">
    <location>
        <begin position="54"/>
        <end position="143"/>
    </location>
</feature>
<dbReference type="Pfam" id="PF08765">
    <property type="entry name" value="Mor"/>
    <property type="match status" value="1"/>
</dbReference>
<dbReference type="AlphaFoldDB" id="A0A228I2V1"/>
<dbReference type="SUPFAM" id="SSF46689">
    <property type="entry name" value="Homeodomain-like"/>
    <property type="match status" value="1"/>
</dbReference>
<dbReference type="InterPro" id="IPR014875">
    <property type="entry name" value="Mor_transcription_activator"/>
</dbReference>
<protein>
    <submittedName>
        <fullName evidence="2">DNA transposition protein</fullName>
    </submittedName>
</protein>
<reference evidence="2" key="2">
    <citation type="submission" date="2017-06" db="EMBL/GenBank/DDBJ databases">
        <authorList>
            <person name="Kim H.J."/>
            <person name="Triplett B.A."/>
        </authorList>
    </citation>
    <scope>NUCLEOTIDE SEQUENCE [LARGE SCALE GENOMIC DNA]</scope>
    <source>
        <strain evidence="2">AU17325</strain>
    </source>
</reference>
<dbReference type="OrthoDB" id="8896696at2"/>
<evidence type="ECO:0000313" key="3">
    <source>
        <dbReference type="EMBL" id="OXI45904.1"/>
    </source>
</evidence>
<name>A0A228I2V1_9BURK</name>
<dbReference type="EMBL" id="NKFA01000020">
    <property type="protein sequence ID" value="OXI36751.1"/>
    <property type="molecule type" value="Genomic_DNA"/>
</dbReference>
<dbReference type="InterPro" id="IPR009057">
    <property type="entry name" value="Homeodomain-like_sf"/>
</dbReference>
<reference evidence="4" key="1">
    <citation type="submission" date="2017-06" db="EMBL/GenBank/DDBJ databases">
        <authorList>
            <person name="LiPuma J."/>
            <person name="Spilker T."/>
        </authorList>
    </citation>
    <scope>NUCLEOTIDE SEQUENCE [LARGE SCALE GENOMIC DNA]</scope>
    <source>
        <strain evidence="4">AU17325</strain>
    </source>
</reference>
<reference evidence="2 4" key="3">
    <citation type="submission" date="2017-08" db="EMBL/GenBank/DDBJ databases">
        <title>WGS of novel Burkholderia cepaca complex species.</title>
        <authorList>
            <person name="Lipuma J."/>
            <person name="Spilker T."/>
        </authorList>
    </citation>
    <scope>NUCLEOTIDE SEQUENCE [LARGE SCALE GENOMIC DNA]</scope>
    <source>
        <strain evidence="2 4">AU17325</strain>
    </source>
</reference>
<dbReference type="Proteomes" id="UP000214600">
    <property type="component" value="Unassembled WGS sequence"/>
</dbReference>
<comment type="caution">
    <text evidence="2">The sequence shown here is derived from an EMBL/GenBank/DDBJ whole genome shotgun (WGS) entry which is preliminary data.</text>
</comment>
<gene>
    <name evidence="3" type="ORF">CFB84_13790</name>
    <name evidence="2" type="ORF">CFB84_32630</name>
</gene>
<sequence length="147" mass="16702">MNDDLRDVRHLFPPLAKTLVRLIGMDATLTLVEKMGGRKFPIPVRKNRHGEARFEELAEVIGTDAATNLCKAFGGEDLEIPLCWKAKRELMFRSLRREFDHITREHSSHYAVAKLAVKFGTTDRQVRRILGTVDNTSDTADNQLSLL</sequence>
<dbReference type="RefSeq" id="WP_089451065.1">
    <property type="nucleotide sequence ID" value="NZ_NKFA01000006.1"/>
</dbReference>
<evidence type="ECO:0000313" key="2">
    <source>
        <dbReference type="EMBL" id="OXI36751.1"/>
    </source>
</evidence>
<dbReference type="EMBL" id="NKFA01000006">
    <property type="protein sequence ID" value="OXI45904.1"/>
    <property type="molecule type" value="Genomic_DNA"/>
</dbReference>
<accession>A0A228I2V1</accession>
<organism evidence="2 4">
    <name type="scientific">Burkholderia aenigmatica</name>
    <dbReference type="NCBI Taxonomy" id="2015348"/>
    <lineage>
        <taxon>Bacteria</taxon>
        <taxon>Pseudomonadati</taxon>
        <taxon>Pseudomonadota</taxon>
        <taxon>Betaproteobacteria</taxon>
        <taxon>Burkholderiales</taxon>
        <taxon>Burkholderiaceae</taxon>
        <taxon>Burkholderia</taxon>
        <taxon>Burkholderia cepacia complex</taxon>
    </lineage>
</organism>